<evidence type="ECO:0000313" key="2">
    <source>
        <dbReference type="EMBL" id="TSB43747.1"/>
    </source>
</evidence>
<feature type="domain" description="Enoyl reductase (ER)" evidence="1">
    <location>
        <begin position="16"/>
        <end position="320"/>
    </location>
</feature>
<dbReference type="SMART" id="SM00829">
    <property type="entry name" value="PKS_ER"/>
    <property type="match status" value="1"/>
</dbReference>
<dbReference type="EMBL" id="VKLS01000013">
    <property type="protein sequence ID" value="TSB43747.1"/>
    <property type="molecule type" value="Genomic_DNA"/>
</dbReference>
<dbReference type="Pfam" id="PF08240">
    <property type="entry name" value="ADH_N"/>
    <property type="match status" value="1"/>
</dbReference>
<dbReference type="PANTHER" id="PTHR45033:SF3">
    <property type="entry name" value="DEHYDROGENASE, PUTATIVE (AFU_ORTHOLOGUE AFUA_2G13270)-RELATED"/>
    <property type="match status" value="1"/>
</dbReference>
<reference evidence="2 3" key="1">
    <citation type="submission" date="2019-07" db="EMBL/GenBank/DDBJ databases">
        <title>Draft genome for Streptomyces benahoarensis MZ03-48.</title>
        <authorList>
            <person name="Gonzalez-Pimentel J.L."/>
        </authorList>
    </citation>
    <scope>NUCLEOTIDE SEQUENCE [LARGE SCALE GENOMIC DNA]</scope>
    <source>
        <strain evidence="2 3">MZ03-48</strain>
    </source>
</reference>
<evidence type="ECO:0000313" key="3">
    <source>
        <dbReference type="Proteomes" id="UP000320888"/>
    </source>
</evidence>
<dbReference type="SUPFAM" id="SSF50129">
    <property type="entry name" value="GroES-like"/>
    <property type="match status" value="1"/>
</dbReference>
<gene>
    <name evidence="2" type="ORF">FNZ23_02670</name>
</gene>
<dbReference type="InterPro" id="IPR013149">
    <property type="entry name" value="ADH-like_C"/>
</dbReference>
<dbReference type="OrthoDB" id="3727682at2"/>
<dbReference type="SUPFAM" id="SSF51735">
    <property type="entry name" value="NAD(P)-binding Rossmann-fold domains"/>
    <property type="match status" value="1"/>
</dbReference>
<dbReference type="InterPro" id="IPR011032">
    <property type="entry name" value="GroES-like_sf"/>
</dbReference>
<dbReference type="InterPro" id="IPR036291">
    <property type="entry name" value="NAD(P)-bd_dom_sf"/>
</dbReference>
<dbReference type="InterPro" id="IPR020843">
    <property type="entry name" value="ER"/>
</dbReference>
<keyword evidence="3" id="KW-1185">Reference proteome</keyword>
<proteinExistence type="predicted"/>
<sequence>MLAVSAIRTDAGDPLGCLDVGERAEPTAVDGWTTVSVRASALNRHDLWTLRGVGPPFQRIPIILGSDAAGVDEDGNSVIVHSVIGDRANRRGEEDSDPHWSVLGERHDGTFAERVAVPRRNLVPKPAGMSFEDAACLPGAWLTAYRMLFDRAALEPGGTVLVQGAGGGVSTALIVLGSAAGYRVWVTSRSAGRRKQAEALGAEAAFPPGARLPVRVDAVMETVGEATWEHSLRSVRDGGRIVVSGATTGALPPAGLTHVFFRQLTIAGCTLGTRDQLARLSRFCARNRLAPVIDRVLPLSRAREGFRAMSDGSVFGKVVFAS</sequence>
<dbReference type="Pfam" id="PF00107">
    <property type="entry name" value="ADH_zinc_N"/>
    <property type="match status" value="1"/>
</dbReference>
<protein>
    <submittedName>
        <fullName evidence="2">Zinc-binding dehydrogenase</fullName>
    </submittedName>
</protein>
<name>A0A553ZQL5_9ACTN</name>
<dbReference type="InterPro" id="IPR052711">
    <property type="entry name" value="Zinc_ADH-like"/>
</dbReference>
<organism evidence="2 3">
    <name type="scientific">Streptomyces benahoarensis</name>
    <dbReference type="NCBI Taxonomy" id="2595054"/>
    <lineage>
        <taxon>Bacteria</taxon>
        <taxon>Bacillati</taxon>
        <taxon>Actinomycetota</taxon>
        <taxon>Actinomycetes</taxon>
        <taxon>Kitasatosporales</taxon>
        <taxon>Streptomycetaceae</taxon>
        <taxon>Streptomyces</taxon>
    </lineage>
</organism>
<accession>A0A553ZQL5</accession>
<dbReference type="Gene3D" id="3.40.50.720">
    <property type="entry name" value="NAD(P)-binding Rossmann-like Domain"/>
    <property type="match status" value="1"/>
</dbReference>
<dbReference type="PANTHER" id="PTHR45033">
    <property type="match status" value="1"/>
</dbReference>
<dbReference type="AlphaFoldDB" id="A0A553ZQL5"/>
<comment type="caution">
    <text evidence="2">The sequence shown here is derived from an EMBL/GenBank/DDBJ whole genome shotgun (WGS) entry which is preliminary data.</text>
</comment>
<dbReference type="Proteomes" id="UP000320888">
    <property type="component" value="Unassembled WGS sequence"/>
</dbReference>
<dbReference type="InterPro" id="IPR013154">
    <property type="entry name" value="ADH-like_N"/>
</dbReference>
<dbReference type="GO" id="GO:0016491">
    <property type="term" value="F:oxidoreductase activity"/>
    <property type="evidence" value="ECO:0007669"/>
    <property type="project" value="InterPro"/>
</dbReference>
<dbReference type="Gene3D" id="3.90.180.10">
    <property type="entry name" value="Medium-chain alcohol dehydrogenases, catalytic domain"/>
    <property type="match status" value="1"/>
</dbReference>
<dbReference type="RefSeq" id="WP_143940294.1">
    <property type="nucleotide sequence ID" value="NZ_VKLS01000013.1"/>
</dbReference>
<evidence type="ECO:0000259" key="1">
    <source>
        <dbReference type="SMART" id="SM00829"/>
    </source>
</evidence>